<keyword evidence="3 6" id="KW-0812">Transmembrane</keyword>
<accession>A0A939BDX2</accession>
<feature type="transmembrane region" description="Helical" evidence="6">
    <location>
        <begin position="413"/>
        <end position="431"/>
    </location>
</feature>
<evidence type="ECO:0000256" key="1">
    <source>
        <dbReference type="ARBA" id="ARBA00004651"/>
    </source>
</evidence>
<dbReference type="InterPro" id="IPR050833">
    <property type="entry name" value="Poly_Biosynth_Transport"/>
</dbReference>
<keyword evidence="2" id="KW-1003">Cell membrane</keyword>
<dbReference type="PANTHER" id="PTHR30250:SF11">
    <property type="entry name" value="O-ANTIGEN TRANSPORTER-RELATED"/>
    <property type="match status" value="1"/>
</dbReference>
<keyword evidence="4 6" id="KW-1133">Transmembrane helix</keyword>
<evidence type="ECO:0000256" key="6">
    <source>
        <dbReference type="SAM" id="Phobius"/>
    </source>
</evidence>
<name>A0A939BDX2_9FIRM</name>
<protein>
    <submittedName>
        <fullName evidence="7">Oligosaccharide flippase family protein</fullName>
    </submittedName>
</protein>
<dbReference type="AlphaFoldDB" id="A0A939BDX2"/>
<organism evidence="7 8">
    <name type="scientific">Merdimmobilis hominis</name>
    <dbReference type="NCBI Taxonomy" id="2897707"/>
    <lineage>
        <taxon>Bacteria</taxon>
        <taxon>Bacillati</taxon>
        <taxon>Bacillota</taxon>
        <taxon>Clostridia</taxon>
        <taxon>Eubacteriales</taxon>
        <taxon>Oscillospiraceae</taxon>
        <taxon>Merdimmobilis</taxon>
    </lineage>
</organism>
<reference evidence="7" key="1">
    <citation type="submission" date="2020-08" db="EMBL/GenBank/DDBJ databases">
        <authorList>
            <person name="Cejkova D."/>
            <person name="Kubasova T."/>
            <person name="Jahodarova E."/>
            <person name="Rychlik I."/>
        </authorList>
    </citation>
    <scope>NUCLEOTIDE SEQUENCE</scope>
    <source>
        <strain evidence="7">An559</strain>
    </source>
</reference>
<feature type="transmembrane region" description="Helical" evidence="6">
    <location>
        <begin position="170"/>
        <end position="188"/>
    </location>
</feature>
<dbReference type="GO" id="GO:0005886">
    <property type="term" value="C:plasma membrane"/>
    <property type="evidence" value="ECO:0007669"/>
    <property type="project" value="UniProtKB-SubCell"/>
</dbReference>
<evidence type="ECO:0000256" key="5">
    <source>
        <dbReference type="ARBA" id="ARBA00023136"/>
    </source>
</evidence>
<reference evidence="7" key="2">
    <citation type="journal article" date="2021" name="Sci. Rep.">
        <title>The distribution of antibiotic resistance genes in chicken gut microbiota commensals.</title>
        <authorList>
            <person name="Juricova H."/>
            <person name="Matiasovicova J."/>
            <person name="Kubasova T."/>
            <person name="Cejkova D."/>
            <person name="Rychlik I."/>
        </authorList>
    </citation>
    <scope>NUCLEOTIDE SEQUENCE</scope>
    <source>
        <strain evidence="7">An559</strain>
    </source>
</reference>
<feature type="transmembrane region" description="Helical" evidence="6">
    <location>
        <begin position="52"/>
        <end position="71"/>
    </location>
</feature>
<sequence length="474" mass="53372">MNEIKKIAKSTVIYLFGSVGTKIITFFLLPILTSNIPEADFGIYNTSCSYATLISSVLFLDVWAGIMRFMFDYKSKKEQYQVIYSGIVLFVSSLALYIGAFFIFNAFSPMTYPWLVLLYGASLCFQNLYSYISRALGNNSLFAVSGIVSTLVNAGVTFVLVLLLNFDYSALYIAYVLGIFAQCIILEAKVRLFANFKSAGIKKELVRQILRFSLPLCINSACYWMLNGFNTIFVFAQLGSEQTGYYGMAGKFAVMISLVTSCFSMAWQELAFNKSDQSKETCAFYSTAVQLYAKALFCGYLLLMPFISIIFPFFIRGTYGPVKAIIPLYMLATIVSIMSTFLGNILTAYKRNQTIFVSTLCACTVNVVIAVLLIDLIGVQAASLAMLCGYFVCDFVRILFIKQSIPLRFGWKSLLYMIPLCVLFSVVYLYSSIWLDILMFVIAAAITLFLFKDYVRIAYAKLLSMMKRRHNRSE</sequence>
<gene>
    <name evidence="7" type="ORF">H6A12_01820</name>
</gene>
<feature type="transmembrane region" description="Helical" evidence="6">
    <location>
        <begin position="380"/>
        <end position="401"/>
    </location>
</feature>
<evidence type="ECO:0000256" key="3">
    <source>
        <dbReference type="ARBA" id="ARBA00022692"/>
    </source>
</evidence>
<feature type="transmembrane region" description="Helical" evidence="6">
    <location>
        <begin position="437"/>
        <end position="459"/>
    </location>
</feature>
<dbReference type="RefSeq" id="WP_204444198.1">
    <property type="nucleotide sequence ID" value="NZ_JACJKY010000002.1"/>
</dbReference>
<dbReference type="InterPro" id="IPR002797">
    <property type="entry name" value="Polysacc_synth"/>
</dbReference>
<feature type="transmembrane region" description="Helical" evidence="6">
    <location>
        <begin position="291"/>
        <end position="314"/>
    </location>
</feature>
<evidence type="ECO:0000313" key="8">
    <source>
        <dbReference type="Proteomes" id="UP000774750"/>
    </source>
</evidence>
<dbReference type="Proteomes" id="UP000774750">
    <property type="component" value="Unassembled WGS sequence"/>
</dbReference>
<keyword evidence="5 6" id="KW-0472">Membrane</keyword>
<dbReference type="Pfam" id="PF01943">
    <property type="entry name" value="Polysacc_synt"/>
    <property type="match status" value="1"/>
</dbReference>
<dbReference type="EMBL" id="JACJKY010000002">
    <property type="protein sequence ID" value="MBM6919903.1"/>
    <property type="molecule type" value="Genomic_DNA"/>
</dbReference>
<feature type="transmembrane region" description="Helical" evidence="6">
    <location>
        <begin position="83"/>
        <end position="104"/>
    </location>
</feature>
<keyword evidence="8" id="KW-1185">Reference proteome</keyword>
<feature type="transmembrane region" description="Helical" evidence="6">
    <location>
        <begin position="12"/>
        <end position="32"/>
    </location>
</feature>
<feature type="transmembrane region" description="Helical" evidence="6">
    <location>
        <begin position="209"/>
        <end position="226"/>
    </location>
</feature>
<evidence type="ECO:0000256" key="4">
    <source>
        <dbReference type="ARBA" id="ARBA00022989"/>
    </source>
</evidence>
<comment type="subcellular location">
    <subcellularLocation>
        <location evidence="1">Cell membrane</location>
        <topology evidence="1">Multi-pass membrane protein</topology>
    </subcellularLocation>
</comment>
<dbReference type="PANTHER" id="PTHR30250">
    <property type="entry name" value="PST FAMILY PREDICTED COLANIC ACID TRANSPORTER"/>
    <property type="match status" value="1"/>
</dbReference>
<feature type="transmembrane region" description="Helical" evidence="6">
    <location>
        <begin position="141"/>
        <end position="164"/>
    </location>
</feature>
<proteinExistence type="predicted"/>
<evidence type="ECO:0000256" key="2">
    <source>
        <dbReference type="ARBA" id="ARBA00022475"/>
    </source>
</evidence>
<feature type="transmembrane region" description="Helical" evidence="6">
    <location>
        <begin position="354"/>
        <end position="374"/>
    </location>
</feature>
<evidence type="ECO:0000313" key="7">
    <source>
        <dbReference type="EMBL" id="MBM6919903.1"/>
    </source>
</evidence>
<feature type="transmembrane region" description="Helical" evidence="6">
    <location>
        <begin position="326"/>
        <end position="347"/>
    </location>
</feature>
<feature type="transmembrane region" description="Helical" evidence="6">
    <location>
        <begin position="246"/>
        <end position="270"/>
    </location>
</feature>
<comment type="caution">
    <text evidence="7">The sequence shown here is derived from an EMBL/GenBank/DDBJ whole genome shotgun (WGS) entry which is preliminary data.</text>
</comment>
<feature type="transmembrane region" description="Helical" evidence="6">
    <location>
        <begin position="110"/>
        <end position="129"/>
    </location>
</feature>